<organism evidence="5 6">
    <name type="scientific">Pseudotenacibaculum haliotis</name>
    <dbReference type="NCBI Taxonomy" id="1862138"/>
    <lineage>
        <taxon>Bacteria</taxon>
        <taxon>Pseudomonadati</taxon>
        <taxon>Bacteroidota</taxon>
        <taxon>Flavobacteriia</taxon>
        <taxon>Flavobacteriales</taxon>
        <taxon>Flavobacteriaceae</taxon>
        <taxon>Pseudotenacibaculum</taxon>
    </lineage>
</organism>
<dbReference type="SUPFAM" id="SSF56349">
    <property type="entry name" value="DNA breaking-rejoining enzymes"/>
    <property type="match status" value="1"/>
</dbReference>
<dbReference type="InterPro" id="IPR002104">
    <property type="entry name" value="Integrase_catalytic"/>
</dbReference>
<dbReference type="PANTHER" id="PTHR30349">
    <property type="entry name" value="PHAGE INTEGRASE-RELATED"/>
    <property type="match status" value="1"/>
</dbReference>
<dbReference type="RefSeq" id="WP_379667382.1">
    <property type="nucleotide sequence ID" value="NZ_JBHULH010000012.1"/>
</dbReference>
<dbReference type="Pfam" id="PF13102">
    <property type="entry name" value="Phage_int_SAM_5"/>
    <property type="match status" value="1"/>
</dbReference>
<evidence type="ECO:0000256" key="2">
    <source>
        <dbReference type="ARBA" id="ARBA00023125"/>
    </source>
</evidence>
<dbReference type="InterPro" id="IPR010998">
    <property type="entry name" value="Integrase_recombinase_N"/>
</dbReference>
<protein>
    <submittedName>
        <fullName evidence="5">Tyrosine-type recombinase/integrase</fullName>
    </submittedName>
</protein>
<name>A0ABW5LVL9_9FLAO</name>
<accession>A0ABW5LVL9</accession>
<dbReference type="InterPro" id="IPR013762">
    <property type="entry name" value="Integrase-like_cat_sf"/>
</dbReference>
<feature type="domain" description="Tyr recombinase" evidence="4">
    <location>
        <begin position="219"/>
        <end position="393"/>
    </location>
</feature>
<comment type="caution">
    <text evidence="5">The sequence shown here is derived from an EMBL/GenBank/DDBJ whole genome shotgun (WGS) entry which is preliminary data.</text>
</comment>
<dbReference type="CDD" id="cd01185">
    <property type="entry name" value="INTN1_C_like"/>
    <property type="match status" value="1"/>
</dbReference>
<dbReference type="Gene3D" id="1.10.150.130">
    <property type="match status" value="1"/>
</dbReference>
<dbReference type="PANTHER" id="PTHR30349:SF64">
    <property type="entry name" value="PROPHAGE INTEGRASE INTD-RELATED"/>
    <property type="match status" value="1"/>
</dbReference>
<sequence>MNDKISILFLLNKVRLNKENTCPLKCRITFNGKRKEFSTGLFVNPNHWKSRKQNASPLIKYKNLNNQLSLIRNEIYQAFLLMKSKKQEFDVIDVYSEYKGETIKKDFGVIEIYNQHSVRLKKLVGIDIQEVTYSKYLESGIHLQDFVIYNFKSKDILLKELKSNFLEEFEYFLKTVKKLQQSTINKVIQRFRRVIKYAIANDYLIKDPFMLYQAKRIKKEVVYLSVRELDKLEKTNFSDTRIQLVKELFVFCCYTGLGFKEMSNLKWSDLSEEFDGELWLIIKRKKTGRSYKVPLLPKAKDILKDFEQRENEFVFPRISNPNFNSHLKVIAKKIGITKRLTHHIARKTFATTVLLYNNVPMEIVSKLLGHSKLQTTQEHYGKIIQQRVSMEIGKLSRILDKN</sequence>
<evidence type="ECO:0000313" key="5">
    <source>
        <dbReference type="EMBL" id="MFD2568675.1"/>
    </source>
</evidence>
<dbReference type="Gene3D" id="1.10.443.10">
    <property type="entry name" value="Intergrase catalytic core"/>
    <property type="match status" value="1"/>
</dbReference>
<evidence type="ECO:0000256" key="3">
    <source>
        <dbReference type="ARBA" id="ARBA00023172"/>
    </source>
</evidence>
<dbReference type="InterPro" id="IPR035386">
    <property type="entry name" value="Arm-DNA-bind_5"/>
</dbReference>
<dbReference type="InterPro" id="IPR025269">
    <property type="entry name" value="SAM-like_dom"/>
</dbReference>
<dbReference type="EMBL" id="JBHULH010000012">
    <property type="protein sequence ID" value="MFD2568675.1"/>
    <property type="molecule type" value="Genomic_DNA"/>
</dbReference>
<dbReference type="Pfam" id="PF17293">
    <property type="entry name" value="Arm-DNA-bind_5"/>
    <property type="match status" value="1"/>
</dbReference>
<dbReference type="PROSITE" id="PS51898">
    <property type="entry name" value="TYR_RECOMBINASE"/>
    <property type="match status" value="1"/>
</dbReference>
<keyword evidence="3" id="KW-0233">DNA recombination</keyword>
<evidence type="ECO:0000313" key="6">
    <source>
        <dbReference type="Proteomes" id="UP001597508"/>
    </source>
</evidence>
<dbReference type="Proteomes" id="UP001597508">
    <property type="component" value="Unassembled WGS sequence"/>
</dbReference>
<evidence type="ECO:0000256" key="1">
    <source>
        <dbReference type="ARBA" id="ARBA00008857"/>
    </source>
</evidence>
<keyword evidence="2" id="KW-0238">DNA-binding</keyword>
<comment type="similarity">
    <text evidence="1">Belongs to the 'phage' integrase family.</text>
</comment>
<dbReference type="Pfam" id="PF00589">
    <property type="entry name" value="Phage_integrase"/>
    <property type="match status" value="1"/>
</dbReference>
<dbReference type="InterPro" id="IPR050090">
    <property type="entry name" value="Tyrosine_recombinase_XerCD"/>
</dbReference>
<proteinExistence type="inferred from homology"/>
<gene>
    <name evidence="5" type="ORF">ACFSRZ_14965</name>
</gene>
<evidence type="ECO:0000259" key="4">
    <source>
        <dbReference type="PROSITE" id="PS51898"/>
    </source>
</evidence>
<reference evidence="6" key="1">
    <citation type="journal article" date="2019" name="Int. J. Syst. Evol. Microbiol.">
        <title>The Global Catalogue of Microorganisms (GCM) 10K type strain sequencing project: providing services to taxonomists for standard genome sequencing and annotation.</title>
        <authorList>
            <consortium name="The Broad Institute Genomics Platform"/>
            <consortium name="The Broad Institute Genome Sequencing Center for Infectious Disease"/>
            <person name="Wu L."/>
            <person name="Ma J."/>
        </authorList>
    </citation>
    <scope>NUCLEOTIDE SEQUENCE [LARGE SCALE GENOMIC DNA]</scope>
    <source>
        <strain evidence="6">KCTC 52127</strain>
    </source>
</reference>
<dbReference type="InterPro" id="IPR011010">
    <property type="entry name" value="DNA_brk_join_enz"/>
</dbReference>
<keyword evidence="6" id="KW-1185">Reference proteome</keyword>